<feature type="binding site" evidence="6">
    <location>
        <position position="462"/>
    </location>
    <ligand>
        <name>[4Fe-4S] cluster</name>
        <dbReference type="ChEBI" id="CHEBI:49883"/>
        <note>4Fe-4S-S-AdoMet</note>
    </ligand>
</feature>
<dbReference type="InterPro" id="IPR013785">
    <property type="entry name" value="Aldolase_TIM"/>
</dbReference>
<feature type="binding site" evidence="7">
    <location>
        <position position="76"/>
    </location>
    <ligand>
        <name>[4Fe-4S] cluster</name>
        <dbReference type="ChEBI" id="CHEBI:49883"/>
        <note>4Fe-4S-S-AdoMet</note>
    </ligand>
</feature>
<keyword evidence="10" id="KW-1185">Reference proteome</keyword>
<comment type="catalytic activity">
    <reaction evidence="7">
        <text>3-[(1-carboxyvinyl)-oxy]benzoate + S-adenosyl-L-methionine + H2O = 6-amino-6-deoxyfutalosine + hydrogencarbonate + L-methionine + H(+)</text>
        <dbReference type="Rhea" id="RHEA:33075"/>
        <dbReference type="ChEBI" id="CHEBI:15377"/>
        <dbReference type="ChEBI" id="CHEBI:15378"/>
        <dbReference type="ChEBI" id="CHEBI:17544"/>
        <dbReference type="ChEBI" id="CHEBI:57844"/>
        <dbReference type="ChEBI" id="CHEBI:59789"/>
        <dbReference type="ChEBI" id="CHEBI:64286"/>
        <dbReference type="ChEBI" id="CHEBI:76981"/>
        <dbReference type="EC" id="2.5.1.120"/>
    </reaction>
</comment>
<evidence type="ECO:0000256" key="1">
    <source>
        <dbReference type="ARBA" id="ARBA00022485"/>
    </source>
</evidence>
<proteinExistence type="inferred from homology"/>
<accession>T2GDU8</accession>
<dbReference type="EMBL" id="CP006585">
    <property type="protein sequence ID" value="AGW14354.1"/>
    <property type="molecule type" value="Genomic_DNA"/>
</dbReference>
<dbReference type="SMART" id="SM00729">
    <property type="entry name" value="Elp3"/>
    <property type="match status" value="1"/>
</dbReference>
<dbReference type="HAMAP" id="MF_00993">
    <property type="entry name" value="MqnE"/>
    <property type="match status" value="1"/>
</dbReference>
<dbReference type="HOGENOM" id="CLU_369092_0_0_7"/>
<comment type="similarity">
    <text evidence="6">Belongs to the radical SAM superfamily. MqnC family.</text>
</comment>
<dbReference type="PANTHER" id="PTHR43076">
    <property type="entry name" value="FO SYNTHASE (COFH)"/>
    <property type="match status" value="1"/>
</dbReference>
<keyword evidence="6" id="KW-0560">Oxidoreductase</keyword>
<comment type="cofactor">
    <cofactor evidence="6">
        <name>[4Fe-4S] cluster</name>
        <dbReference type="ChEBI" id="CHEBI:49883"/>
    </cofactor>
    <text evidence="6">Binds 1 [4Fe-4S] cluster. The cluster is coordinated with 3 cysteines and an exchangeable S-adenosyl-L-methionine.</text>
</comment>
<dbReference type="InterPro" id="IPR034405">
    <property type="entry name" value="F420"/>
</dbReference>
<comment type="function">
    <text evidence="6">Radical SAM enzyme that catalyzes the cyclization of dehypoxanthine futalosine (DHFL) into cyclic dehypoxanthine futalosine (CDHFL), a step in the biosynthesis of menaquinone (MK, vitamin K2).</text>
</comment>
<dbReference type="SFLD" id="SFLDF00342">
    <property type="entry name" value="cyclic_dehypoxanthine_futalosi"/>
    <property type="match status" value="1"/>
</dbReference>
<dbReference type="Proteomes" id="UP000016587">
    <property type="component" value="Chromosome"/>
</dbReference>
<keyword evidence="6" id="KW-0474">Menaquinone biosynthesis</keyword>
<dbReference type="PANTHER" id="PTHR43076:SF7">
    <property type="entry name" value="AMINODEOXYFUTALOSINE SYNTHASE"/>
    <property type="match status" value="1"/>
</dbReference>
<sequence length="754" mass="81684">MFNETLYESLGLGSAYRKVLAGQRLDLDEGEALFTCPDLHAVTALAQHARIRRHGAAVHYVVNRQLNYTNVCVNRCRFCSFRREGDQAGSYVMTVEQALDRLRQSGLDEAVQSPTGAGEVHIVGGCHPELPLDYYLSLIQAVQTRWPSVVVKAFTAVEIAHLARTHGLTVPDLLQRLKDAGLAMLPGGGAEVFSPRVRAELCPEKADAETWLAVSRTAHELGIPTNATMLFGHVETFRERLEHLDRLRRLQDDTGGLRCFIPLPFLTKNNPLGERLGLKGPDAADILRTVALSRLMLDNVPHIKAYWVMLGVKLAQVALHCGADDLDGSVVEERIGHEAGAGSPQGMTVPEIEACIRAVGGTPVRRDALFRPLGAATADTASREPVPFHSPLEEPAAVLALTDPLTRAAAGERLDRATLLTLGCQASLQTLGRAAFLRRQALHPEGRATYVVDRNINTTNICECGCAFCAFHVKAGQPGGYVLTVDEVAAKIEELFALGGRQVLMQGGHNPVCDLAWYEALFRELMARFPDLHLHALSAPEIFAMAEREGLSVAQALARLKAAGLKSIPGAGAEILVDAVRQRVSPNKCSAAQWLAVMAEAHRQGLLSSATMMFGHVEQLEDRVDHLLAIRTQQDATGGFIAFIPWTFQPGGSQLSRDPAGPAVYLRTLALSRLALDNVANLQASWVTMGPQVGQLALFFGANDLGSTMLEENVVAAAGTAFSMQEQELRDLAAAAGYTPCRRDQAYRLLEHCA</sequence>
<dbReference type="NCBIfam" id="TIGR00423">
    <property type="entry name" value="CofH family radical SAM protein"/>
    <property type="match status" value="2"/>
</dbReference>
<dbReference type="KEGG" id="dgg:DGI_2623"/>
<evidence type="ECO:0000313" key="10">
    <source>
        <dbReference type="Proteomes" id="UP000016587"/>
    </source>
</evidence>
<dbReference type="GO" id="GO:0044689">
    <property type="term" value="F:7,8-didemethyl-8-hydroxy-5-deazariboflavin synthase activity"/>
    <property type="evidence" value="ECO:0007669"/>
    <property type="project" value="TreeGrafter"/>
</dbReference>
<keyword evidence="4 6" id="KW-0408">Iron</keyword>
<dbReference type="GO" id="GO:0009234">
    <property type="term" value="P:menaquinone biosynthetic process"/>
    <property type="evidence" value="ECO:0007669"/>
    <property type="project" value="UniProtKB-UniRule"/>
</dbReference>
<dbReference type="Gene3D" id="3.20.20.70">
    <property type="entry name" value="Aldolase class I"/>
    <property type="match status" value="2"/>
</dbReference>
<evidence type="ECO:0000256" key="2">
    <source>
        <dbReference type="ARBA" id="ARBA00022691"/>
    </source>
</evidence>
<dbReference type="SUPFAM" id="SSF102114">
    <property type="entry name" value="Radical SAM enzymes"/>
    <property type="match status" value="2"/>
</dbReference>
<feature type="binding site" evidence="7">
    <location>
        <position position="79"/>
    </location>
    <ligand>
        <name>[4Fe-4S] cluster</name>
        <dbReference type="ChEBI" id="CHEBI:49883"/>
        <note>4Fe-4S-S-AdoMet</note>
    </ligand>
</feature>
<dbReference type="HAMAP" id="MF_00992">
    <property type="entry name" value="MqnC"/>
    <property type="match status" value="1"/>
</dbReference>
<dbReference type="SFLD" id="SFLDF00343">
    <property type="entry name" value="aminofutalosine_synthase_(mqnE"/>
    <property type="match status" value="2"/>
</dbReference>
<evidence type="ECO:0000256" key="4">
    <source>
        <dbReference type="ARBA" id="ARBA00023004"/>
    </source>
</evidence>
<evidence type="ECO:0000256" key="3">
    <source>
        <dbReference type="ARBA" id="ARBA00022723"/>
    </source>
</evidence>
<dbReference type="GO" id="GO:0051539">
    <property type="term" value="F:4 iron, 4 sulfur cluster binding"/>
    <property type="evidence" value="ECO:0007669"/>
    <property type="project" value="UniProtKB-KW"/>
</dbReference>
<keyword evidence="7" id="KW-0808">Transferase</keyword>
<dbReference type="STRING" id="1121448.DGI_2623"/>
<evidence type="ECO:0000256" key="7">
    <source>
        <dbReference type="HAMAP-Rule" id="MF_00993"/>
    </source>
</evidence>
<dbReference type="InterPro" id="IPR007197">
    <property type="entry name" value="rSAM"/>
</dbReference>
<evidence type="ECO:0000313" key="9">
    <source>
        <dbReference type="EMBL" id="AGW14354.1"/>
    </source>
</evidence>
<dbReference type="AlphaFoldDB" id="T2GDU8"/>
<keyword evidence="2 6" id="KW-0949">S-adenosyl-L-methionine</keyword>
<dbReference type="InterPro" id="IPR045567">
    <property type="entry name" value="CofH/MnqC-like_C"/>
</dbReference>
<dbReference type="CDD" id="cd01335">
    <property type="entry name" value="Radical_SAM"/>
    <property type="match status" value="1"/>
</dbReference>
<dbReference type="InterPro" id="IPR020050">
    <property type="entry name" value="FO_synthase_su2"/>
</dbReference>
<gene>
    <name evidence="6" type="primary">mqnC</name>
    <name evidence="7" type="synonym">mqnE</name>
    <name evidence="9" type="ORF">DGI_2623</name>
</gene>
<dbReference type="NCBIfam" id="TIGR03700">
    <property type="entry name" value="mena_SCO4494"/>
    <property type="match status" value="1"/>
</dbReference>
<dbReference type="GO" id="GO:0046992">
    <property type="term" value="F:oxidoreductase activity, acting on X-H and Y-H to form an X-Y bond"/>
    <property type="evidence" value="ECO:0007669"/>
    <property type="project" value="UniProtKB-UniRule"/>
</dbReference>
<reference evidence="9 10" key="1">
    <citation type="journal article" date="2013" name="J. Bacteriol.">
        <title>Roles of HynAB and Ech, the only two hydrogenases found in the model sulfate reducer Desulfovibrio gigas.</title>
        <authorList>
            <person name="Morais-Silva F.O."/>
            <person name="Santos C.I."/>
            <person name="Rodrigues R."/>
            <person name="Pereira I.A."/>
            <person name="Rodrigues-Pousada C."/>
        </authorList>
    </citation>
    <scope>NUCLEOTIDE SEQUENCE [LARGE SCALE GENOMIC DNA]</scope>
    <source>
        <strain evidence="10">ATCC 19364 / DSM 1382 / NCIMB 9332 / VKM B-1759</strain>
    </source>
</reference>
<keyword evidence="1 6" id="KW-0004">4Fe-4S</keyword>
<dbReference type="NCBIfam" id="TIGR03699">
    <property type="entry name" value="menaquin_MqnC"/>
    <property type="match status" value="1"/>
</dbReference>
<dbReference type="EC" id="1.21.98.1" evidence="6"/>
<comment type="pathway">
    <text evidence="6">Quinol/quinone metabolism; menaquinone biosynthesis.</text>
</comment>
<dbReference type="Pfam" id="PF04055">
    <property type="entry name" value="Radical_SAM"/>
    <property type="match status" value="2"/>
</dbReference>
<dbReference type="UniPathway" id="UPA00079"/>
<protein>
    <recommendedName>
        <fullName evidence="6 7">Multifunctional fusion protein</fullName>
    </recommendedName>
    <domain>
        <recommendedName>
            <fullName evidence="6">Cyclic dehypoxanthine futalosine synthase</fullName>
            <shortName evidence="6">Cyclic DHFL synthase</shortName>
            <ecNumber evidence="6">1.21.98.1</ecNumber>
        </recommendedName>
        <alternativeName>
            <fullName evidence="6">Dehypoxanthine futalosine cyclase</fullName>
        </alternativeName>
        <alternativeName>
            <fullName evidence="6">Menaquinone biosynthetic enzyme MqnC</fullName>
            <shortName evidence="6">DHFL cyclase</shortName>
        </alternativeName>
    </domain>
    <domain>
        <recommendedName>
            <fullName evidence="7">Aminodeoxyfutalosine synthase</fullName>
            <shortName evidence="7">AFL synthase</shortName>
            <shortName evidence="7">Aminofutalosine synthase</shortName>
            <ecNumber evidence="7">2.5.1.120</ecNumber>
        </recommendedName>
        <alternativeName>
            <fullName evidence="7">Menaquinone biosynthetic enzyme MqnE</fullName>
        </alternativeName>
    </domain>
</protein>
<dbReference type="SFLD" id="SFLDS00029">
    <property type="entry name" value="Radical_SAM"/>
    <property type="match status" value="2"/>
</dbReference>
<dbReference type="SFLD" id="SFLDG01064">
    <property type="entry name" value="F420__menaquinone_cofactor_bio"/>
    <property type="match status" value="2"/>
</dbReference>
<dbReference type="EC" id="2.5.1.120" evidence="7"/>
<dbReference type="eggNOG" id="COG1060">
    <property type="taxonomic scope" value="Bacteria"/>
</dbReference>
<feature type="domain" description="Radical SAM core" evidence="8">
    <location>
        <begin position="58"/>
        <end position="299"/>
    </location>
</feature>
<evidence type="ECO:0000256" key="6">
    <source>
        <dbReference type="HAMAP-Rule" id="MF_00992"/>
    </source>
</evidence>
<dbReference type="InterPro" id="IPR022431">
    <property type="entry name" value="Cyclic_DHFL_synthase_mqnC"/>
</dbReference>
<evidence type="ECO:0000259" key="8">
    <source>
        <dbReference type="PROSITE" id="PS51918"/>
    </source>
</evidence>
<keyword evidence="3 6" id="KW-0479">Metal-binding</keyword>
<dbReference type="OrthoDB" id="9802027at2"/>
<feature type="binding site" evidence="6">
    <location>
        <position position="466"/>
    </location>
    <ligand>
        <name>[4Fe-4S] cluster</name>
        <dbReference type="ChEBI" id="CHEBI:49883"/>
        <note>4Fe-4S-S-AdoMet</note>
    </ligand>
</feature>
<dbReference type="PATRIC" id="fig|1121448.10.peg.2574"/>
<feature type="domain" description="Radical SAM core" evidence="8">
    <location>
        <begin position="448"/>
        <end position="681"/>
    </location>
</feature>
<dbReference type="InterPro" id="IPR022432">
    <property type="entry name" value="MqnE"/>
</dbReference>
<dbReference type="GO" id="GO:0102573">
    <property type="term" value="F:aminodeoxyfutalosine synthase activity"/>
    <property type="evidence" value="ECO:0007669"/>
    <property type="project" value="UniProtKB-EC"/>
</dbReference>
<dbReference type="Pfam" id="PF19288">
    <property type="entry name" value="CofH_C"/>
    <property type="match status" value="2"/>
</dbReference>
<dbReference type="PROSITE" id="PS51918">
    <property type="entry name" value="RADICAL_SAM"/>
    <property type="match status" value="2"/>
</dbReference>
<dbReference type="GO" id="GO:0005506">
    <property type="term" value="F:iron ion binding"/>
    <property type="evidence" value="ECO:0007669"/>
    <property type="project" value="UniProtKB-UniRule"/>
</dbReference>
<comment type="similarity">
    <text evidence="7">Belongs to the radical SAM superfamily. MqnE family.</text>
</comment>
<feature type="binding site" evidence="7">
    <location>
        <position position="72"/>
    </location>
    <ligand>
        <name>[4Fe-4S] cluster</name>
        <dbReference type="ChEBI" id="CHEBI:49883"/>
        <note>4Fe-4S-S-AdoMet</note>
    </ligand>
</feature>
<evidence type="ECO:0000256" key="5">
    <source>
        <dbReference type="ARBA" id="ARBA00023014"/>
    </source>
</evidence>
<dbReference type="SFLD" id="SFLDG01389">
    <property type="entry name" value="menaquinone_synthsis_involved"/>
    <property type="match status" value="2"/>
</dbReference>
<organism evidence="9 10">
    <name type="scientific">Megalodesulfovibrio gigas (strain ATCC 19364 / DSM 1382 / NCIMB 9332 / VKM B-1759)</name>
    <name type="common">Desulfovibrio gigas</name>
    <dbReference type="NCBI Taxonomy" id="1121448"/>
    <lineage>
        <taxon>Bacteria</taxon>
        <taxon>Pseudomonadati</taxon>
        <taxon>Thermodesulfobacteriota</taxon>
        <taxon>Desulfovibrionia</taxon>
        <taxon>Desulfovibrionales</taxon>
        <taxon>Desulfovibrionaceae</taxon>
        <taxon>Megalodesulfovibrio</taxon>
    </lineage>
</organism>
<reference evidence="10" key="2">
    <citation type="submission" date="2013-07" db="EMBL/GenBank/DDBJ databases">
        <authorList>
            <person name="Morais-Silva F.O."/>
            <person name="Rezende A.M."/>
            <person name="Pimentel C."/>
            <person name="Resende D.M."/>
            <person name="Santos C.I."/>
            <person name="Clemente C."/>
            <person name="de Oliveira L.M."/>
            <person name="da Silva S.M."/>
            <person name="Costa D.A."/>
            <person name="Varela-Raposo A."/>
            <person name="Horacio E.C.A."/>
            <person name="Matos M."/>
            <person name="Flores O."/>
            <person name="Ruiz J.C."/>
            <person name="Rodrigues-Pousada C."/>
        </authorList>
    </citation>
    <scope>NUCLEOTIDE SEQUENCE [LARGE SCALE GENOMIC DNA]</scope>
    <source>
        <strain evidence="10">ATCC 19364 / DSM 1382 / NCIMB 9332 / VKM B-1759</strain>
    </source>
</reference>
<feature type="binding site" evidence="6">
    <location>
        <position position="469"/>
    </location>
    <ligand>
        <name>[4Fe-4S] cluster</name>
        <dbReference type="ChEBI" id="CHEBI:49883"/>
        <note>4Fe-4S-S-AdoMet</note>
    </ligand>
</feature>
<name>T2GDU8_MEGG1</name>
<keyword evidence="5 6" id="KW-0411">Iron-sulfur</keyword>
<dbReference type="InterPro" id="IPR006638">
    <property type="entry name" value="Elp3/MiaA/NifB-like_rSAM"/>
</dbReference>
<comment type="function">
    <text evidence="7">Radical SAM enzyme that catalyzes the addition of the adenosyl radical to the double bond of 3-[(1-carboxyvinyl)oxy]benzoate, leading to aminodeoxyfutalosine (AFL), a key intermediate in the formation of menaquinone (MK, vitamin K2) from chorismate.</text>
</comment>
<dbReference type="InterPro" id="IPR058240">
    <property type="entry name" value="rSAM_sf"/>
</dbReference>
<dbReference type="RefSeq" id="WP_021761367.1">
    <property type="nucleotide sequence ID" value="NC_022444.1"/>
</dbReference>
<comment type="catalytic activity">
    <reaction evidence="6">
        <text>dehypoxanthine futalosine + S-adenosyl-L-methionine = cyclic dehypoxanthinylfutalosinate + 5'-deoxyadenosine + L-methionine + H(+)</text>
        <dbReference type="Rhea" id="RHEA:33083"/>
        <dbReference type="ChEBI" id="CHEBI:15378"/>
        <dbReference type="ChEBI" id="CHEBI:17319"/>
        <dbReference type="ChEBI" id="CHEBI:57844"/>
        <dbReference type="ChEBI" id="CHEBI:58864"/>
        <dbReference type="ChEBI" id="CHEBI:59789"/>
        <dbReference type="ChEBI" id="CHEBI:64270"/>
        <dbReference type="EC" id="1.21.98.1"/>
    </reaction>
</comment>